<keyword evidence="2" id="KW-1133">Transmembrane helix</keyword>
<feature type="transmembrane region" description="Helical" evidence="2">
    <location>
        <begin position="226"/>
        <end position="245"/>
    </location>
</feature>
<accession>A0ABW7RJR2</accession>
<organism evidence="3 4">
    <name type="scientific">Streptomyces celluloflavus</name>
    <dbReference type="NCBI Taxonomy" id="58344"/>
    <lineage>
        <taxon>Bacteria</taxon>
        <taxon>Bacillati</taxon>
        <taxon>Actinomycetota</taxon>
        <taxon>Actinomycetes</taxon>
        <taxon>Kitasatosporales</taxon>
        <taxon>Streptomycetaceae</taxon>
        <taxon>Streptomyces</taxon>
    </lineage>
</organism>
<feature type="compositionally biased region" description="Basic and acidic residues" evidence="1">
    <location>
        <begin position="411"/>
        <end position="421"/>
    </location>
</feature>
<comment type="caution">
    <text evidence="3">The sequence shown here is derived from an EMBL/GenBank/DDBJ whole genome shotgun (WGS) entry which is preliminary data.</text>
</comment>
<gene>
    <name evidence="3" type="ORF">ACH4GP_28570</name>
</gene>
<evidence type="ECO:0008006" key="5">
    <source>
        <dbReference type="Google" id="ProtNLM"/>
    </source>
</evidence>
<keyword evidence="4" id="KW-1185">Reference proteome</keyword>
<dbReference type="EMBL" id="JBIRGH010000022">
    <property type="protein sequence ID" value="MFH8588304.1"/>
    <property type="molecule type" value="Genomic_DNA"/>
</dbReference>
<proteinExistence type="predicted"/>
<dbReference type="RefSeq" id="WP_397675257.1">
    <property type="nucleotide sequence ID" value="NZ_JBIRFW010000011.1"/>
</dbReference>
<feature type="transmembrane region" description="Helical" evidence="2">
    <location>
        <begin position="158"/>
        <end position="177"/>
    </location>
</feature>
<dbReference type="Proteomes" id="UP001610990">
    <property type="component" value="Unassembled WGS sequence"/>
</dbReference>
<protein>
    <recommendedName>
        <fullName evidence="5">ABC transporter permease</fullName>
    </recommendedName>
</protein>
<name>A0ABW7RJR2_9ACTN</name>
<keyword evidence="2" id="KW-0812">Transmembrane</keyword>
<evidence type="ECO:0000256" key="1">
    <source>
        <dbReference type="SAM" id="MobiDB-lite"/>
    </source>
</evidence>
<evidence type="ECO:0000256" key="2">
    <source>
        <dbReference type="SAM" id="Phobius"/>
    </source>
</evidence>
<sequence length="489" mass="51905">MSRPLFALVVAETRIALRSPLLWLLTLLTVTGRTVSTWHEMPDWSVEAVDTATSALVIGAGAMLAANLAILRDRRADALELTDPLPVRAQTRTLAVLVAYPLVAMAYAAMAMGMQMAGLLVNSRPVGHFDVRELPAGVLPVALMAVLGAAVGRWAPNLFAAPVCILLFFWTLVQFPRSWLLPMVPYPKLAIDPVRPPAWHLLYAAALILAVGTAALLRHGSRHPGLVLSGAGSAAAVVVALTLTLNSPAAAAAARTEDLRQSTRSVTAGADHCERLQTTRYCAFPSYAGWIPLWRDAVGPVVAAVPTAFRHRLPGITQRAGTGTFDPTVTSRNILTTMSWGRNGAERDSRRALAAQMAAAATGFPRGTQRGAGPSGCDARGRARTVVALWLIGQTEEPLPATSTRSAVRTDSGKPTEREVPASDLGAVDYGPAELAYARQLLTQPGARERIRANWTALTAPATTLDEALPLLNLNRSAASETPKGTPCE</sequence>
<feature type="transmembrane region" description="Helical" evidence="2">
    <location>
        <begin position="92"/>
        <end position="114"/>
    </location>
</feature>
<feature type="transmembrane region" description="Helical" evidence="2">
    <location>
        <begin position="197"/>
        <end position="217"/>
    </location>
</feature>
<reference evidence="3 4" key="1">
    <citation type="submission" date="2024-10" db="EMBL/GenBank/DDBJ databases">
        <title>The Natural Products Discovery Center: Release of the First 8490 Sequenced Strains for Exploring Actinobacteria Biosynthetic Diversity.</title>
        <authorList>
            <person name="Kalkreuter E."/>
            <person name="Kautsar S.A."/>
            <person name="Yang D."/>
            <person name="Bader C.D."/>
            <person name="Teijaro C.N."/>
            <person name="Fluegel L."/>
            <person name="Davis C.M."/>
            <person name="Simpson J.R."/>
            <person name="Lauterbach L."/>
            <person name="Steele A.D."/>
            <person name="Gui C."/>
            <person name="Meng S."/>
            <person name="Li G."/>
            <person name="Viehrig K."/>
            <person name="Ye F."/>
            <person name="Su P."/>
            <person name="Kiefer A.F."/>
            <person name="Nichols A."/>
            <person name="Cepeda A.J."/>
            <person name="Yan W."/>
            <person name="Fan B."/>
            <person name="Jiang Y."/>
            <person name="Adhikari A."/>
            <person name="Zheng C.-J."/>
            <person name="Schuster L."/>
            <person name="Cowan T.M."/>
            <person name="Smanski M.J."/>
            <person name="Chevrette M.G."/>
            <person name="De Carvalho L.P.S."/>
            <person name="Shen B."/>
        </authorList>
    </citation>
    <scope>NUCLEOTIDE SEQUENCE [LARGE SCALE GENOMIC DNA]</scope>
    <source>
        <strain evidence="3 4">NPDC018013</strain>
    </source>
</reference>
<feature type="region of interest" description="Disordered" evidence="1">
    <location>
        <begin position="398"/>
        <end position="422"/>
    </location>
</feature>
<feature type="transmembrane region" description="Helical" evidence="2">
    <location>
        <begin position="21"/>
        <end position="39"/>
    </location>
</feature>
<evidence type="ECO:0000313" key="4">
    <source>
        <dbReference type="Proteomes" id="UP001610990"/>
    </source>
</evidence>
<evidence type="ECO:0000313" key="3">
    <source>
        <dbReference type="EMBL" id="MFH8588304.1"/>
    </source>
</evidence>
<feature type="transmembrane region" description="Helical" evidence="2">
    <location>
        <begin position="51"/>
        <end position="71"/>
    </location>
</feature>
<feature type="transmembrane region" description="Helical" evidence="2">
    <location>
        <begin position="134"/>
        <end position="151"/>
    </location>
</feature>
<keyword evidence="2" id="KW-0472">Membrane</keyword>